<feature type="transmembrane region" description="Helical" evidence="5">
    <location>
        <begin position="25"/>
        <end position="46"/>
    </location>
</feature>
<dbReference type="PROSITE" id="PS50928">
    <property type="entry name" value="ABC_TM1"/>
    <property type="match status" value="1"/>
</dbReference>
<evidence type="ECO:0000256" key="4">
    <source>
        <dbReference type="ARBA" id="ARBA00023136"/>
    </source>
</evidence>
<evidence type="ECO:0000313" key="8">
    <source>
        <dbReference type="EMBL" id="MBE8716448.1"/>
    </source>
</evidence>
<dbReference type="Pfam" id="PF00528">
    <property type="entry name" value="BPD_transp_1"/>
    <property type="match status" value="1"/>
</dbReference>
<evidence type="ECO:0000256" key="3">
    <source>
        <dbReference type="ARBA" id="ARBA00022989"/>
    </source>
</evidence>
<name>A0A928V271_9GAMM</name>
<evidence type="ECO:0000256" key="5">
    <source>
        <dbReference type="RuleBase" id="RU363032"/>
    </source>
</evidence>
<dbReference type="Pfam" id="PF12911">
    <property type="entry name" value="OppC_N"/>
    <property type="match status" value="1"/>
</dbReference>
<comment type="subcellular location">
    <subcellularLocation>
        <location evidence="1 5">Cell membrane</location>
        <topology evidence="1 5">Multi-pass membrane protein</topology>
    </subcellularLocation>
</comment>
<sequence length="374" mass="42116">MAPEEEARSVSPGKRIWQRFKRHKLGYYSLIVFSILYGLSLIGEVISNDRPLIVHYENAWFFPLWQDYPEATFGGELPTLTDYLDPFIKEQLSSEGNFSIYPLNQYYYNTLNYFSTAEHYPGPPSSENWLGTDAAGYDMTARLLYGFRVSVTFALGLTIAGTVLGILIGAIQGYFAGKVDLVGQRLIEIWSSMPELYLLIIFASIFEPTFIFLFILLSLFGWIHLADYVRVEFLRNRQLEYVKSARAIGLSDGQIIWRHILPNSLTPVITFLPFRMSAGIMALASLDFLGLGVNAPAPSLGNLLAQGKNNLDAWWISLATFSVLMLTLLMLTFMGEALRDALDTRIKDKSAEDELAEENPFDIPLSPNTRVTAV</sequence>
<dbReference type="PANTHER" id="PTHR30325">
    <property type="entry name" value="MEMBRANE COMPONENT OF ABC TRANSPORTER"/>
    <property type="match status" value="1"/>
</dbReference>
<dbReference type="GO" id="GO:0005886">
    <property type="term" value="C:plasma membrane"/>
    <property type="evidence" value="ECO:0007669"/>
    <property type="project" value="UniProtKB-SubCell"/>
</dbReference>
<dbReference type="InterPro" id="IPR025966">
    <property type="entry name" value="OppC_N"/>
</dbReference>
<comment type="similarity">
    <text evidence="5">Belongs to the binding-protein-dependent transport system permease family.</text>
</comment>
<protein>
    <submittedName>
        <fullName evidence="8">ABC transporter permease</fullName>
    </submittedName>
</protein>
<accession>A0A928V271</accession>
<feature type="region of interest" description="Disordered" evidence="6">
    <location>
        <begin position="353"/>
        <end position="374"/>
    </location>
</feature>
<reference evidence="8" key="1">
    <citation type="submission" date="2018-07" db="EMBL/GenBank/DDBJ databases">
        <title>Genome assembly of strain Ka43.</title>
        <authorList>
            <person name="Kukolya J."/>
            <person name="Nagy I."/>
            <person name="Horvath B."/>
            <person name="Toth A."/>
        </authorList>
    </citation>
    <scope>NUCLEOTIDE SEQUENCE</scope>
    <source>
        <strain evidence="8">KB43</strain>
    </source>
</reference>
<evidence type="ECO:0000256" key="2">
    <source>
        <dbReference type="ARBA" id="ARBA00022692"/>
    </source>
</evidence>
<organism evidence="8 9">
    <name type="scientific">Cellvibrio polysaccharolyticus</name>
    <dbReference type="NCBI Taxonomy" id="2082724"/>
    <lineage>
        <taxon>Bacteria</taxon>
        <taxon>Pseudomonadati</taxon>
        <taxon>Pseudomonadota</taxon>
        <taxon>Gammaproteobacteria</taxon>
        <taxon>Cellvibrionales</taxon>
        <taxon>Cellvibrionaceae</taxon>
        <taxon>Cellvibrio</taxon>
    </lineage>
</organism>
<feature type="transmembrane region" description="Helical" evidence="5">
    <location>
        <begin position="196"/>
        <end position="225"/>
    </location>
</feature>
<evidence type="ECO:0000259" key="7">
    <source>
        <dbReference type="PROSITE" id="PS50928"/>
    </source>
</evidence>
<dbReference type="InterPro" id="IPR000515">
    <property type="entry name" value="MetI-like"/>
</dbReference>
<dbReference type="AlphaFoldDB" id="A0A928V271"/>
<evidence type="ECO:0000313" key="9">
    <source>
        <dbReference type="Proteomes" id="UP000652567"/>
    </source>
</evidence>
<keyword evidence="9" id="KW-1185">Reference proteome</keyword>
<keyword evidence="4 5" id="KW-0472">Membrane</keyword>
<feature type="transmembrane region" description="Helical" evidence="5">
    <location>
        <begin position="149"/>
        <end position="176"/>
    </location>
</feature>
<dbReference type="Gene3D" id="1.10.3720.10">
    <property type="entry name" value="MetI-like"/>
    <property type="match status" value="1"/>
</dbReference>
<proteinExistence type="inferred from homology"/>
<feature type="transmembrane region" description="Helical" evidence="5">
    <location>
        <begin position="268"/>
        <end position="293"/>
    </location>
</feature>
<dbReference type="InterPro" id="IPR035906">
    <property type="entry name" value="MetI-like_sf"/>
</dbReference>
<dbReference type="EMBL" id="PRDL01000001">
    <property type="protein sequence ID" value="MBE8716448.1"/>
    <property type="molecule type" value="Genomic_DNA"/>
</dbReference>
<keyword evidence="2 5" id="KW-0812">Transmembrane</keyword>
<gene>
    <name evidence="8" type="ORF">C4F51_04520</name>
</gene>
<dbReference type="SUPFAM" id="SSF161098">
    <property type="entry name" value="MetI-like"/>
    <property type="match status" value="1"/>
</dbReference>
<dbReference type="PANTHER" id="PTHR30325:SF0">
    <property type="entry name" value="INNER MEMBRANE ABC TRANSPORTER PERMEASE PROTEIN YEJE"/>
    <property type="match status" value="1"/>
</dbReference>
<dbReference type="Proteomes" id="UP000652567">
    <property type="component" value="Unassembled WGS sequence"/>
</dbReference>
<evidence type="ECO:0000256" key="1">
    <source>
        <dbReference type="ARBA" id="ARBA00004651"/>
    </source>
</evidence>
<dbReference type="CDD" id="cd06261">
    <property type="entry name" value="TM_PBP2"/>
    <property type="match status" value="1"/>
</dbReference>
<dbReference type="GO" id="GO:0042884">
    <property type="term" value="P:microcin transport"/>
    <property type="evidence" value="ECO:0007669"/>
    <property type="project" value="TreeGrafter"/>
</dbReference>
<keyword evidence="3 5" id="KW-1133">Transmembrane helix</keyword>
<keyword evidence="5" id="KW-0813">Transport</keyword>
<dbReference type="GO" id="GO:0055085">
    <property type="term" value="P:transmembrane transport"/>
    <property type="evidence" value="ECO:0007669"/>
    <property type="project" value="InterPro"/>
</dbReference>
<feature type="domain" description="ABC transmembrane type-1" evidence="7">
    <location>
        <begin position="151"/>
        <end position="335"/>
    </location>
</feature>
<feature type="transmembrane region" description="Helical" evidence="5">
    <location>
        <begin position="313"/>
        <end position="335"/>
    </location>
</feature>
<comment type="caution">
    <text evidence="8">The sequence shown here is derived from an EMBL/GenBank/DDBJ whole genome shotgun (WGS) entry which is preliminary data.</text>
</comment>
<evidence type="ECO:0000256" key="6">
    <source>
        <dbReference type="SAM" id="MobiDB-lite"/>
    </source>
</evidence>